<comment type="caution">
    <text evidence="2">The sequence shown here is derived from an EMBL/GenBank/DDBJ whole genome shotgun (WGS) entry which is preliminary data.</text>
</comment>
<evidence type="ECO:0008006" key="4">
    <source>
        <dbReference type="Google" id="ProtNLM"/>
    </source>
</evidence>
<organism evidence="2 3">
    <name type="scientific">Boletus edulis BED1</name>
    <dbReference type="NCBI Taxonomy" id="1328754"/>
    <lineage>
        <taxon>Eukaryota</taxon>
        <taxon>Fungi</taxon>
        <taxon>Dikarya</taxon>
        <taxon>Basidiomycota</taxon>
        <taxon>Agaricomycotina</taxon>
        <taxon>Agaricomycetes</taxon>
        <taxon>Agaricomycetidae</taxon>
        <taxon>Boletales</taxon>
        <taxon>Boletineae</taxon>
        <taxon>Boletaceae</taxon>
        <taxon>Boletoideae</taxon>
        <taxon>Boletus</taxon>
    </lineage>
</organism>
<reference evidence="2" key="1">
    <citation type="submission" date="2019-10" db="EMBL/GenBank/DDBJ databases">
        <authorList>
            <consortium name="DOE Joint Genome Institute"/>
            <person name="Kuo A."/>
            <person name="Miyauchi S."/>
            <person name="Kiss E."/>
            <person name="Drula E."/>
            <person name="Kohler A."/>
            <person name="Sanchez-Garcia M."/>
            <person name="Andreopoulos B."/>
            <person name="Barry K.W."/>
            <person name="Bonito G."/>
            <person name="Buee M."/>
            <person name="Carver A."/>
            <person name="Chen C."/>
            <person name="Cichocki N."/>
            <person name="Clum A."/>
            <person name="Culley D."/>
            <person name="Crous P.W."/>
            <person name="Fauchery L."/>
            <person name="Girlanda M."/>
            <person name="Hayes R."/>
            <person name="Keri Z."/>
            <person name="LaButti K."/>
            <person name="Lipzen A."/>
            <person name="Lombard V."/>
            <person name="Magnuson J."/>
            <person name="Maillard F."/>
            <person name="Morin E."/>
            <person name="Murat C."/>
            <person name="Nolan M."/>
            <person name="Ohm R."/>
            <person name="Pangilinan J."/>
            <person name="Pereira M."/>
            <person name="Perotto S."/>
            <person name="Peter M."/>
            <person name="Riley R."/>
            <person name="Sitrit Y."/>
            <person name="Stielow B."/>
            <person name="Szollosi G."/>
            <person name="Zifcakova L."/>
            <person name="Stursova M."/>
            <person name="Spatafora J.W."/>
            <person name="Tedersoo L."/>
            <person name="Vaario L.-M."/>
            <person name="Yamada A."/>
            <person name="Yan M."/>
            <person name="Wang P."/>
            <person name="Xu J."/>
            <person name="Bruns T."/>
            <person name="Baldrian P."/>
            <person name="Vilgalys R."/>
            <person name="Henrissat B."/>
            <person name="Grigoriev I.V."/>
            <person name="Hibbett D."/>
            <person name="Nagy L.G."/>
            <person name="Martin F.M."/>
        </authorList>
    </citation>
    <scope>NUCLEOTIDE SEQUENCE</scope>
    <source>
        <strain evidence="2">BED1</strain>
    </source>
</reference>
<dbReference type="Pfam" id="PF18759">
    <property type="entry name" value="Plavaka"/>
    <property type="match status" value="1"/>
</dbReference>
<dbReference type="InterPro" id="IPR041078">
    <property type="entry name" value="Plavaka"/>
</dbReference>
<accession>A0AAD4BZK3</accession>
<evidence type="ECO:0000313" key="3">
    <source>
        <dbReference type="Proteomes" id="UP001194468"/>
    </source>
</evidence>
<dbReference type="Proteomes" id="UP001194468">
    <property type="component" value="Unassembled WGS sequence"/>
</dbReference>
<gene>
    <name evidence="2" type="ORF">L210DRAFT_3610881</name>
</gene>
<keyword evidence="3" id="KW-1185">Reference proteome</keyword>
<sequence>MHDVEVADIGSRGSDNMSVDSRQPTANAAPDSFKTEYHPKSGHATEYELFSCYGQQSFPPSLPDDTPWAPFLSRLDFEIAELTHQSAMSKDQVDHLLKLIWSISDSQGKLGFTLRSYNDVTKAWSRVASRLTPLQENTISVPYKQETLEFEVYTRPLWEWALDLLEDPLLAPHFVWDAQRLYKHDGTQFECFIHEPWTADRWWDIQVNCFTRGKSTPFALILYADKSHLTASGHVKAYPVIARCANLPVNIRNGDGLGGGRVVGFLPIVPRDAAEDGKLSYTDLKCVVWHESFLKLLESIIELSKVGFICVMALIRGMRSHCPCPCCLVPRDKLRDHATNYHMRTSEDAIKHLQRWETDRVNAFWSIKYSDPHRVLSFDPLHTDDHGMWGSHLFSEVKTRLQALGRDSTKKLMHFKAVTNIHFTDGNQFLDIAKIIVAYLQYHMYLSLEVQTETTIAAAEEQLLKFQQVLRARENLTKNWNFLKSHLAKHAPEDIRQKGAVCNFSTRPNEKQHGPIRRAYLRQTNRKEASKQVWNLAKLDQRMVVCEMIRSRIVHLDEQRHNATLRLSTLEDAEGELDEMLAVGHTHLGSPQKPTMLGAVEQEKLSNQAFQDFHNKFVTFINQFAHAHNIPLPNGKEWFVPTSQAEIQEFRYLKVNYDFHGNQWYDCVLISTQDRHRNTTHIFARLLMMFRYVLNGNQDPLDLALVQPMDAPTGNQRVLDHDLGFTRLRTRPAARSKFISLRSVVRGALLVPDFRHAGDFFLVDYVDGDWFLRAKQLC</sequence>
<dbReference type="AlphaFoldDB" id="A0AAD4BZK3"/>
<feature type="compositionally biased region" description="Polar residues" evidence="1">
    <location>
        <begin position="13"/>
        <end position="26"/>
    </location>
</feature>
<evidence type="ECO:0000256" key="1">
    <source>
        <dbReference type="SAM" id="MobiDB-lite"/>
    </source>
</evidence>
<feature type="region of interest" description="Disordered" evidence="1">
    <location>
        <begin position="1"/>
        <end position="37"/>
    </location>
</feature>
<name>A0AAD4BZK3_BOLED</name>
<dbReference type="EMBL" id="WHUW01000006">
    <property type="protein sequence ID" value="KAF8444498.1"/>
    <property type="molecule type" value="Genomic_DNA"/>
</dbReference>
<proteinExistence type="predicted"/>
<reference evidence="2" key="2">
    <citation type="journal article" date="2020" name="Nat. Commun.">
        <title>Large-scale genome sequencing of mycorrhizal fungi provides insights into the early evolution of symbiotic traits.</title>
        <authorList>
            <person name="Miyauchi S."/>
            <person name="Kiss E."/>
            <person name="Kuo A."/>
            <person name="Drula E."/>
            <person name="Kohler A."/>
            <person name="Sanchez-Garcia M."/>
            <person name="Morin E."/>
            <person name="Andreopoulos B."/>
            <person name="Barry K.W."/>
            <person name="Bonito G."/>
            <person name="Buee M."/>
            <person name="Carver A."/>
            <person name="Chen C."/>
            <person name="Cichocki N."/>
            <person name="Clum A."/>
            <person name="Culley D."/>
            <person name="Crous P.W."/>
            <person name="Fauchery L."/>
            <person name="Girlanda M."/>
            <person name="Hayes R.D."/>
            <person name="Keri Z."/>
            <person name="LaButti K."/>
            <person name="Lipzen A."/>
            <person name="Lombard V."/>
            <person name="Magnuson J."/>
            <person name="Maillard F."/>
            <person name="Murat C."/>
            <person name="Nolan M."/>
            <person name="Ohm R.A."/>
            <person name="Pangilinan J."/>
            <person name="Pereira M.F."/>
            <person name="Perotto S."/>
            <person name="Peter M."/>
            <person name="Pfister S."/>
            <person name="Riley R."/>
            <person name="Sitrit Y."/>
            <person name="Stielow J.B."/>
            <person name="Szollosi G."/>
            <person name="Zifcakova L."/>
            <person name="Stursova M."/>
            <person name="Spatafora J.W."/>
            <person name="Tedersoo L."/>
            <person name="Vaario L.M."/>
            <person name="Yamada A."/>
            <person name="Yan M."/>
            <person name="Wang P."/>
            <person name="Xu J."/>
            <person name="Bruns T."/>
            <person name="Baldrian P."/>
            <person name="Vilgalys R."/>
            <person name="Dunand C."/>
            <person name="Henrissat B."/>
            <person name="Grigoriev I.V."/>
            <person name="Hibbett D."/>
            <person name="Nagy L.G."/>
            <person name="Martin F.M."/>
        </authorList>
    </citation>
    <scope>NUCLEOTIDE SEQUENCE</scope>
    <source>
        <strain evidence="2">BED1</strain>
    </source>
</reference>
<evidence type="ECO:0000313" key="2">
    <source>
        <dbReference type="EMBL" id="KAF8444498.1"/>
    </source>
</evidence>
<protein>
    <recommendedName>
        <fullName evidence="4">Transposase</fullName>
    </recommendedName>
</protein>